<dbReference type="EMBL" id="LWAJ01000117">
    <property type="protein sequence ID" value="KZL49995.1"/>
    <property type="molecule type" value="Genomic_DNA"/>
</dbReference>
<evidence type="ECO:0000313" key="1">
    <source>
        <dbReference type="EMBL" id="KZL49995.1"/>
    </source>
</evidence>
<protein>
    <submittedName>
        <fullName evidence="1">Uncharacterized protein</fullName>
    </submittedName>
</protein>
<comment type="caution">
    <text evidence="1">The sequence shown here is derived from an EMBL/GenBank/DDBJ whole genome shotgun (WGS) entry which is preliminary data.</text>
</comment>
<organism evidence="1 2">
    <name type="scientific">Nodularia spumigena CENA596</name>
    <dbReference type="NCBI Taxonomy" id="1819295"/>
    <lineage>
        <taxon>Bacteria</taxon>
        <taxon>Bacillati</taxon>
        <taxon>Cyanobacteriota</taxon>
        <taxon>Cyanophyceae</taxon>
        <taxon>Nostocales</taxon>
        <taxon>Nodulariaceae</taxon>
        <taxon>Nodularia</taxon>
    </lineage>
</organism>
<gene>
    <name evidence="1" type="ORF">A2T98_09745</name>
</gene>
<accession>A0A161VS46</accession>
<sequence length="111" mass="12800">MKRLIDYVKAIEGLASPCEIMSSDLKSETKHDATGSNIEITKQVHYFTDGVSVEYKREYDNGAPYPGCKEFWYSYRLVNSNKFEFEGNTSQLFQSHSEVDKWLKCDILPDS</sequence>
<dbReference type="OrthoDB" id="8605335at2"/>
<evidence type="ECO:0000313" key="2">
    <source>
        <dbReference type="Proteomes" id="UP000076555"/>
    </source>
</evidence>
<proteinExistence type="predicted"/>
<dbReference type="AlphaFoldDB" id="A0A161VS46"/>
<dbReference type="Proteomes" id="UP000076555">
    <property type="component" value="Unassembled WGS sequence"/>
</dbReference>
<name>A0A161VS46_NODSP</name>
<dbReference type="RefSeq" id="WP_063872610.1">
    <property type="nucleotide sequence ID" value="NZ_CAWMRI010000117.1"/>
</dbReference>
<reference evidence="1 2" key="1">
    <citation type="submission" date="2016-04" db="EMBL/GenBank/DDBJ databases">
        <title>Draft Genome Assembly of the Bloom-forming Cyanobacterium Nodularia spumigena Strain CENA596 in Shrimp Production Ponds.</title>
        <authorList>
            <person name="Popin R.V."/>
            <person name="Rigonato J."/>
            <person name="Abreu V.A."/>
            <person name="Andreote A.P."/>
            <person name="Silveira S.B."/>
            <person name="Odebrecht C."/>
            <person name="Fiore M.F."/>
        </authorList>
    </citation>
    <scope>NUCLEOTIDE SEQUENCE [LARGE SCALE GENOMIC DNA]</scope>
    <source>
        <strain evidence="1 2">CENA596</strain>
    </source>
</reference>